<evidence type="ECO:0000313" key="2">
    <source>
        <dbReference type="Proteomes" id="UP001239111"/>
    </source>
</evidence>
<reference evidence="1" key="1">
    <citation type="submission" date="2023-04" db="EMBL/GenBank/DDBJ databases">
        <title>A chromosome-level genome assembly of the parasitoid wasp Eretmocerus hayati.</title>
        <authorList>
            <person name="Zhong Y."/>
            <person name="Liu S."/>
            <person name="Liu Y."/>
        </authorList>
    </citation>
    <scope>NUCLEOTIDE SEQUENCE</scope>
    <source>
        <strain evidence="1">ZJU_SS_LIU_2023</strain>
    </source>
</reference>
<evidence type="ECO:0000313" key="1">
    <source>
        <dbReference type="EMBL" id="KAJ8681944.1"/>
    </source>
</evidence>
<dbReference type="Proteomes" id="UP001239111">
    <property type="component" value="Chromosome 1"/>
</dbReference>
<gene>
    <name evidence="1" type="ORF">QAD02_017736</name>
</gene>
<proteinExistence type="predicted"/>
<organism evidence="1 2">
    <name type="scientific">Eretmocerus hayati</name>
    <dbReference type="NCBI Taxonomy" id="131215"/>
    <lineage>
        <taxon>Eukaryota</taxon>
        <taxon>Metazoa</taxon>
        <taxon>Ecdysozoa</taxon>
        <taxon>Arthropoda</taxon>
        <taxon>Hexapoda</taxon>
        <taxon>Insecta</taxon>
        <taxon>Pterygota</taxon>
        <taxon>Neoptera</taxon>
        <taxon>Endopterygota</taxon>
        <taxon>Hymenoptera</taxon>
        <taxon>Apocrita</taxon>
        <taxon>Proctotrupomorpha</taxon>
        <taxon>Chalcidoidea</taxon>
        <taxon>Aphelinidae</taxon>
        <taxon>Aphelininae</taxon>
        <taxon>Eretmocerus</taxon>
    </lineage>
</organism>
<dbReference type="EMBL" id="CM056741">
    <property type="protein sequence ID" value="KAJ8681944.1"/>
    <property type="molecule type" value="Genomic_DNA"/>
</dbReference>
<comment type="caution">
    <text evidence="1">The sequence shown here is derived from an EMBL/GenBank/DDBJ whole genome shotgun (WGS) entry which is preliminary data.</text>
</comment>
<sequence>MLLTFTLISLTTAAGVVSAGPHHGSRNSRQEQFQYNDYDDEKTGGCYISYRSVAFVFVFFLAVVIASAFIGVYIGSPPEKDFRDALAELSRENDRPEKYALSATIRPLHYRLDLHLTPMLNEKHVRLKGRMTMDFTQNGTEAPSQLVLNSKSLIIQSYQLFFINGTHHNSTTHHNVTHHNVARRHRRDIDAIVEPEEKVETTTMPPVETTTKLKIESTTAHHDHMQAEKMLTRSEIKISGNRTENDEGVYVVLLEKPLHSGRYLLEIEYESTLDNRVMFMRNYTKNDEERLLLVSKLKPANAPRLFPTLDEAKSKANFTLTILHPVATQVLSNAKLARTHESNDTLRSEFHRTRPISAHNLALVLGSNDTLVEIESDGPMDHWGDLEQKSQEFYLRSKLEPLMQAYEEVFAGIQRPADKLDLVAVPMDFDGLSAPGIVVVKESLYFTESGAATTTKIKALRNLVSLVGQQWLGGLVDGKNWTDAWFIEGSVVYFQYALLDKIDNKLKASDNFLVDVELEAMENDGFMLTKSLKSKVDPFRVEAFDLIEKYRKGACVINMLHAVLSEDSFKTGYAEFLRRWSYSTVDSDQFLHTLAGNKTAANLNDSSESKTLAEALSTFVRQPGYPLINVTWHRQNGTVVIRQGKFNFDELSNSEASDKSDQKWWVPLTYVTSSSSSSSSEGNWSDPTIVWLKGEREITLKDVPGDANDSWIIFNVNKRGYYRVNYDEASWSSIASVLRNQSKEIPISTRASIIDDAFSLARHGSVPYETALELLGYLAKSEREYPPWRAFARHAAQLDFVLYETHAYPSFRTFMQRLVSPLFDELEPKIDHGSPLVMLAIDLACNYEYHKCTSWAKNKWENIYRKGIENTLMKHIRKTVYCVGAQRGGQEELAYLTRAFRETSDRDEKDRLLSAFGCFDTPWILQMILHEILETNDFEDHDVRVILRSYAKNPAAAQAARRFVQEHWAHIMDRFSNSYWTLKGFIEAATNLLSTEYDLNEFNNFRDQNIDSLKPMGHWVALNEIKASAWIFRLKESLGNIQNWLRNHTSLIPVDSDVSE</sequence>
<keyword evidence="2" id="KW-1185">Reference proteome</keyword>
<protein>
    <submittedName>
        <fullName evidence="1">Uncharacterized protein</fullName>
    </submittedName>
</protein>
<name>A0ACC2PF70_9HYME</name>
<accession>A0ACC2PF70</accession>